<protein>
    <submittedName>
        <fullName evidence="2">Uncharacterized protein</fullName>
    </submittedName>
</protein>
<comment type="caution">
    <text evidence="2">The sequence shown here is derived from an EMBL/GenBank/DDBJ whole genome shotgun (WGS) entry which is preliminary data.</text>
</comment>
<dbReference type="InterPro" id="IPR002110">
    <property type="entry name" value="Ankyrin_rpt"/>
</dbReference>
<dbReference type="EMBL" id="CAUJNA010000097">
    <property type="protein sequence ID" value="CAJ1371779.1"/>
    <property type="molecule type" value="Genomic_DNA"/>
</dbReference>
<feature type="repeat" description="ANK" evidence="1">
    <location>
        <begin position="348"/>
        <end position="380"/>
    </location>
</feature>
<dbReference type="Proteomes" id="UP001178507">
    <property type="component" value="Unassembled WGS sequence"/>
</dbReference>
<evidence type="ECO:0000313" key="2">
    <source>
        <dbReference type="EMBL" id="CAJ1371779.1"/>
    </source>
</evidence>
<organism evidence="2 3">
    <name type="scientific">Effrenium voratum</name>
    <dbReference type="NCBI Taxonomy" id="2562239"/>
    <lineage>
        <taxon>Eukaryota</taxon>
        <taxon>Sar</taxon>
        <taxon>Alveolata</taxon>
        <taxon>Dinophyceae</taxon>
        <taxon>Suessiales</taxon>
        <taxon>Symbiodiniaceae</taxon>
        <taxon>Effrenium</taxon>
    </lineage>
</organism>
<proteinExistence type="predicted"/>
<keyword evidence="3" id="KW-1185">Reference proteome</keyword>
<dbReference type="SUPFAM" id="SSF48403">
    <property type="entry name" value="Ankyrin repeat"/>
    <property type="match status" value="1"/>
</dbReference>
<sequence>SFASGAQRLCRRCEETCACAHCGRRVPLSEFLERELQKPAQARACRECTLPEECRQGRAAELSEVPRTAFYRTWPGRLALTRLCASLPAEVLPLLLRFLGARPDLESCRVTGARPVTDPEGFLKQDESVLDKHLPCRQADGEVSARRCWTQGQRERAENGSVALRRWTAGRAGPGAMSAPGSPVTRITMPPMVAYTSKVILQEDRSQQRLAAPGVQSETIVIDVKIGPKAQVKLADLKEETLEAKARHSLKGISLVEIPEEETRCESVDFAMFSSTASGEWSEAVTRAASSWAQVPHGDPATKPRRSKTDRIVQRHRRKLMGERLAVVAFLDRNGFQNLQVNGRRGMLGRGPLHEAVRQNSPQMVALLLRFGSSAFLKDYLGRTAYDYAKKSAKKEILMVFNLYGISPHSPRFLKGMSRLQREPPPIGFETFFAKLEQDLERRELWVSTEV</sequence>
<accession>A0AA36HMB8</accession>
<feature type="non-terminal residue" evidence="2">
    <location>
        <position position="451"/>
    </location>
</feature>
<gene>
    <name evidence="2" type="ORF">EVOR1521_LOCUS2019</name>
</gene>
<reference evidence="2" key="1">
    <citation type="submission" date="2023-08" db="EMBL/GenBank/DDBJ databases">
        <authorList>
            <person name="Chen Y."/>
            <person name="Shah S."/>
            <person name="Dougan E. K."/>
            <person name="Thang M."/>
            <person name="Chan C."/>
        </authorList>
    </citation>
    <scope>NUCLEOTIDE SEQUENCE</scope>
</reference>
<evidence type="ECO:0000313" key="3">
    <source>
        <dbReference type="Proteomes" id="UP001178507"/>
    </source>
</evidence>
<evidence type="ECO:0000256" key="1">
    <source>
        <dbReference type="PROSITE-ProRule" id="PRU00023"/>
    </source>
</evidence>
<dbReference type="PROSITE" id="PS50297">
    <property type="entry name" value="ANK_REP_REGION"/>
    <property type="match status" value="1"/>
</dbReference>
<keyword evidence="1" id="KW-0040">ANK repeat</keyword>
<name>A0AA36HMB8_9DINO</name>
<dbReference type="InterPro" id="IPR036770">
    <property type="entry name" value="Ankyrin_rpt-contain_sf"/>
</dbReference>
<dbReference type="PROSITE" id="PS50088">
    <property type="entry name" value="ANK_REPEAT"/>
    <property type="match status" value="1"/>
</dbReference>
<dbReference type="Gene3D" id="1.25.40.20">
    <property type="entry name" value="Ankyrin repeat-containing domain"/>
    <property type="match status" value="1"/>
</dbReference>
<dbReference type="AlphaFoldDB" id="A0AA36HMB8"/>